<dbReference type="InterPro" id="IPR050579">
    <property type="entry name" value="PMP-22/EMP/MP20-like"/>
</dbReference>
<keyword evidence="2 6" id="KW-0812">Transmembrane</keyword>
<feature type="compositionally biased region" description="Polar residues" evidence="5">
    <location>
        <begin position="90"/>
        <end position="99"/>
    </location>
</feature>
<evidence type="ECO:0000256" key="2">
    <source>
        <dbReference type="ARBA" id="ARBA00022692"/>
    </source>
</evidence>
<dbReference type="Pfam" id="PF13903">
    <property type="entry name" value="Claudin_2"/>
    <property type="match status" value="1"/>
</dbReference>
<evidence type="ECO:0000256" key="5">
    <source>
        <dbReference type="SAM" id="MobiDB-lite"/>
    </source>
</evidence>
<name>A0A8J1XNW7_OWEFU</name>
<comment type="caution">
    <text evidence="7">The sequence shown here is derived from an EMBL/GenBank/DDBJ whole genome shotgun (WGS) entry which is preliminary data.</text>
</comment>
<dbReference type="PANTHER" id="PTHR10671">
    <property type="entry name" value="EPITHELIAL MEMBRANE PROTEIN-RELATED"/>
    <property type="match status" value="1"/>
</dbReference>
<reference evidence="7" key="1">
    <citation type="submission" date="2022-03" db="EMBL/GenBank/DDBJ databases">
        <authorList>
            <person name="Martin C."/>
        </authorList>
    </citation>
    <scope>NUCLEOTIDE SEQUENCE</scope>
</reference>
<feature type="transmembrane region" description="Helical" evidence="6">
    <location>
        <begin position="269"/>
        <end position="293"/>
    </location>
</feature>
<organism evidence="7 8">
    <name type="scientific">Owenia fusiformis</name>
    <name type="common">Polychaete worm</name>
    <dbReference type="NCBI Taxonomy" id="6347"/>
    <lineage>
        <taxon>Eukaryota</taxon>
        <taxon>Metazoa</taxon>
        <taxon>Spiralia</taxon>
        <taxon>Lophotrochozoa</taxon>
        <taxon>Annelida</taxon>
        <taxon>Polychaeta</taxon>
        <taxon>Sedentaria</taxon>
        <taxon>Canalipalpata</taxon>
        <taxon>Sabellida</taxon>
        <taxon>Oweniida</taxon>
        <taxon>Oweniidae</taxon>
        <taxon>Owenia</taxon>
    </lineage>
</organism>
<evidence type="ECO:0000313" key="8">
    <source>
        <dbReference type="Proteomes" id="UP000749559"/>
    </source>
</evidence>
<accession>A0A8J1XNW7</accession>
<protein>
    <submittedName>
        <fullName evidence="7">Uncharacterized protein</fullName>
    </submittedName>
</protein>
<gene>
    <name evidence="7" type="ORF">OFUS_LOCUS25993</name>
</gene>
<feature type="transmembrane region" description="Helical" evidence="6">
    <location>
        <begin position="236"/>
        <end position="257"/>
    </location>
</feature>
<keyword evidence="8" id="KW-1185">Reference proteome</keyword>
<dbReference type="InterPro" id="IPR004031">
    <property type="entry name" value="PMP22/EMP/MP20/Claudin"/>
</dbReference>
<dbReference type="EMBL" id="CAIIXF020000012">
    <property type="protein sequence ID" value="CAH1802302.1"/>
    <property type="molecule type" value="Genomic_DNA"/>
</dbReference>
<dbReference type="Proteomes" id="UP000749559">
    <property type="component" value="Unassembled WGS sequence"/>
</dbReference>
<evidence type="ECO:0000256" key="4">
    <source>
        <dbReference type="ARBA" id="ARBA00023136"/>
    </source>
</evidence>
<sequence>MAANITVANPTSPDLFTKFFIGRVRRAESKAVRKHEKRKTISENSTTTNVNLFPFGRDAVTEQSTTNSEQNTGMSGNRSSAFGMAHRNNADTGHSNNGPPSVFQPKQCPPAKVFMRHMTILMKMLGSLFAVIAIATPHWRVDIHKINSNNTEVTRQYGVWKWTFCHKQLNVSGGPEVCSDMGYEWDAPEEQYFKNWTTAVKVFTTVAMIGFLIAMIVGLLTLCIKDKFVAIFWSTIAWFAGGNFMFLGTLIFAYRIYDATKSTSTNTGYYGYSLAMATVSIILALIGAIIGLIEIQVHFFREREKVMKGRLADAYAGSSGDR</sequence>
<comment type="subcellular location">
    <subcellularLocation>
        <location evidence="1">Membrane</location>
        <topology evidence="1">Multi-pass membrane protein</topology>
    </subcellularLocation>
</comment>
<keyword evidence="4 6" id="KW-0472">Membrane</keyword>
<dbReference type="AlphaFoldDB" id="A0A8J1XNW7"/>
<evidence type="ECO:0000313" key="7">
    <source>
        <dbReference type="EMBL" id="CAH1802302.1"/>
    </source>
</evidence>
<feature type="transmembrane region" description="Helical" evidence="6">
    <location>
        <begin position="202"/>
        <end position="224"/>
    </location>
</feature>
<proteinExistence type="predicted"/>
<evidence type="ECO:0000256" key="6">
    <source>
        <dbReference type="SAM" id="Phobius"/>
    </source>
</evidence>
<feature type="transmembrane region" description="Helical" evidence="6">
    <location>
        <begin position="120"/>
        <end position="139"/>
    </location>
</feature>
<feature type="compositionally biased region" description="Polar residues" evidence="5">
    <location>
        <begin position="61"/>
        <end position="80"/>
    </location>
</feature>
<dbReference type="PANTHER" id="PTHR10671:SF108">
    <property type="entry name" value="CLAUDIN FAMILY PROTEIN-RELATED"/>
    <property type="match status" value="1"/>
</dbReference>
<dbReference type="GO" id="GO:0005886">
    <property type="term" value="C:plasma membrane"/>
    <property type="evidence" value="ECO:0007669"/>
    <property type="project" value="TreeGrafter"/>
</dbReference>
<keyword evidence="3 6" id="KW-1133">Transmembrane helix</keyword>
<evidence type="ECO:0000256" key="3">
    <source>
        <dbReference type="ARBA" id="ARBA00022989"/>
    </source>
</evidence>
<feature type="region of interest" description="Disordered" evidence="5">
    <location>
        <begin position="61"/>
        <end position="103"/>
    </location>
</feature>
<dbReference type="Gene3D" id="1.20.140.150">
    <property type="match status" value="1"/>
</dbReference>
<evidence type="ECO:0000256" key="1">
    <source>
        <dbReference type="ARBA" id="ARBA00004141"/>
    </source>
</evidence>